<reference evidence="1" key="2">
    <citation type="journal article" date="2015" name="Data Brief">
        <title>Shoot transcriptome of the giant reed, Arundo donax.</title>
        <authorList>
            <person name="Barrero R.A."/>
            <person name="Guerrero F.D."/>
            <person name="Moolhuijzen P."/>
            <person name="Goolsby J.A."/>
            <person name="Tidwell J."/>
            <person name="Bellgard S.E."/>
            <person name="Bellgard M.I."/>
        </authorList>
    </citation>
    <scope>NUCLEOTIDE SEQUENCE</scope>
    <source>
        <tissue evidence="1">Shoot tissue taken approximately 20 cm above the soil surface</tissue>
    </source>
</reference>
<protein>
    <submittedName>
        <fullName evidence="1">Uncharacterized protein</fullName>
    </submittedName>
</protein>
<reference evidence="1" key="1">
    <citation type="submission" date="2014-09" db="EMBL/GenBank/DDBJ databases">
        <authorList>
            <person name="Magalhaes I.L.F."/>
            <person name="Oliveira U."/>
            <person name="Santos F.R."/>
            <person name="Vidigal T.H.D.A."/>
            <person name="Brescovit A.D."/>
            <person name="Santos A.J."/>
        </authorList>
    </citation>
    <scope>NUCLEOTIDE SEQUENCE</scope>
    <source>
        <tissue evidence="1">Shoot tissue taken approximately 20 cm above the soil surface</tissue>
    </source>
</reference>
<dbReference type="AlphaFoldDB" id="A0A0A9GJB4"/>
<dbReference type="EMBL" id="GBRH01172686">
    <property type="protein sequence ID" value="JAE25210.1"/>
    <property type="molecule type" value="Transcribed_RNA"/>
</dbReference>
<organism evidence="1">
    <name type="scientific">Arundo donax</name>
    <name type="common">Giant reed</name>
    <name type="synonym">Donax arundinaceus</name>
    <dbReference type="NCBI Taxonomy" id="35708"/>
    <lineage>
        <taxon>Eukaryota</taxon>
        <taxon>Viridiplantae</taxon>
        <taxon>Streptophyta</taxon>
        <taxon>Embryophyta</taxon>
        <taxon>Tracheophyta</taxon>
        <taxon>Spermatophyta</taxon>
        <taxon>Magnoliopsida</taxon>
        <taxon>Liliopsida</taxon>
        <taxon>Poales</taxon>
        <taxon>Poaceae</taxon>
        <taxon>PACMAD clade</taxon>
        <taxon>Arundinoideae</taxon>
        <taxon>Arundineae</taxon>
        <taxon>Arundo</taxon>
    </lineage>
</organism>
<sequence length="44" mass="5305">MYCCHYLGAFCDWWVLVDCNICLKNCMLLITSYVTYFSEWMHAN</sequence>
<proteinExistence type="predicted"/>
<evidence type="ECO:0000313" key="1">
    <source>
        <dbReference type="EMBL" id="JAE25210.1"/>
    </source>
</evidence>
<accession>A0A0A9GJB4</accession>
<name>A0A0A9GJB4_ARUDO</name>